<dbReference type="OrthoDB" id="7943561at2"/>
<dbReference type="PANTHER" id="PTHR43156">
    <property type="entry name" value="STAGE II SPORULATION PROTEIN E-RELATED"/>
    <property type="match status" value="1"/>
</dbReference>
<evidence type="ECO:0000313" key="3">
    <source>
        <dbReference type="EMBL" id="OLR92348.1"/>
    </source>
</evidence>
<evidence type="ECO:0000313" key="4">
    <source>
        <dbReference type="Proteomes" id="UP000186040"/>
    </source>
</evidence>
<dbReference type="InterPro" id="IPR001932">
    <property type="entry name" value="PPM-type_phosphatase-like_dom"/>
</dbReference>
<dbReference type="AlphaFoldDB" id="A0A1Q9LJZ1"/>
<dbReference type="Proteomes" id="UP000186040">
    <property type="component" value="Unassembled WGS sequence"/>
</dbReference>
<dbReference type="STRING" id="1193682.BJP25_19835"/>
<dbReference type="SUPFAM" id="SSF81606">
    <property type="entry name" value="PP2C-like"/>
    <property type="match status" value="1"/>
</dbReference>
<comment type="caution">
    <text evidence="3">The sequence shown here is derived from an EMBL/GenBank/DDBJ whole genome shotgun (WGS) entry which is preliminary data.</text>
</comment>
<dbReference type="EMBL" id="MKQR01000016">
    <property type="protein sequence ID" value="OLR92348.1"/>
    <property type="molecule type" value="Genomic_DNA"/>
</dbReference>
<dbReference type="PANTHER" id="PTHR43156:SF2">
    <property type="entry name" value="STAGE II SPORULATION PROTEIN E"/>
    <property type="match status" value="1"/>
</dbReference>
<keyword evidence="4" id="KW-1185">Reference proteome</keyword>
<evidence type="ECO:0000259" key="2">
    <source>
        <dbReference type="SMART" id="SM00331"/>
    </source>
</evidence>
<feature type="domain" description="PPM-type phosphatase" evidence="2">
    <location>
        <begin position="160"/>
        <end position="380"/>
    </location>
</feature>
<protein>
    <recommendedName>
        <fullName evidence="2">PPM-type phosphatase domain-containing protein</fullName>
    </recommendedName>
</protein>
<dbReference type="InterPro" id="IPR052016">
    <property type="entry name" value="Bact_Sigma-Reg"/>
</dbReference>
<evidence type="ECO:0000256" key="1">
    <source>
        <dbReference type="ARBA" id="ARBA00022801"/>
    </source>
</evidence>
<dbReference type="GO" id="GO:0016791">
    <property type="term" value="F:phosphatase activity"/>
    <property type="evidence" value="ECO:0007669"/>
    <property type="project" value="TreeGrafter"/>
</dbReference>
<dbReference type="RefSeq" id="WP_075975494.1">
    <property type="nucleotide sequence ID" value="NZ_MKQR01000016.1"/>
</dbReference>
<dbReference type="Pfam" id="PF07228">
    <property type="entry name" value="SpoIIE"/>
    <property type="match status" value="1"/>
</dbReference>
<dbReference type="Pfam" id="PF08448">
    <property type="entry name" value="PAS_4"/>
    <property type="match status" value="1"/>
</dbReference>
<dbReference type="SUPFAM" id="SSF55785">
    <property type="entry name" value="PYP-like sensor domain (PAS domain)"/>
    <property type="match status" value="1"/>
</dbReference>
<dbReference type="InterPro" id="IPR013656">
    <property type="entry name" value="PAS_4"/>
</dbReference>
<accession>A0A1Q9LJZ1</accession>
<proteinExistence type="predicted"/>
<dbReference type="Gene3D" id="3.30.450.20">
    <property type="entry name" value="PAS domain"/>
    <property type="match status" value="1"/>
</dbReference>
<sequence length="381" mass="40176">MVVSDDALEAWASVCESVLLGLPEGVCLIERTSALPGDRADYRYLWANGAAADHSGVAGAVGRTLREVVPEDEADEWCAVYDEVWLRHGRLRFTKALTSRGRVQELTAFTAGPPGRPVLAVVFRDVTDEVLSRALRSTREREVNEIASALQHAILSPTTALPDGVAARYRPAVDSAPGGHPLLVCGDFHDVVGLPGERCALVVGDVTGKGLRAATVMGQLRSAARALVLEDRGPAHVLAALDRFAELVDGAHMTTIVCAVVHTPTGELVHASAGHLPVVVAGAGEGYRLLDGPQGPPLACVPGVARGEGTARLRPGETLLLYTDGLVERRDHPIDDGIAQVGRGLAALAGLAPEEVADRLLELIPPALPADDTALVVYRHR</sequence>
<dbReference type="Gene3D" id="3.60.40.10">
    <property type="entry name" value="PPM-type phosphatase domain"/>
    <property type="match status" value="1"/>
</dbReference>
<dbReference type="InterPro" id="IPR036457">
    <property type="entry name" value="PPM-type-like_dom_sf"/>
</dbReference>
<reference evidence="3 4" key="1">
    <citation type="submission" date="2016-10" db="EMBL/GenBank/DDBJ databases">
        <title>The Draft Genome Sequence of Actinokineospora bangkokensis 44EHWT reveals the biosynthetic pathway of antifungal compounds Thailandins with unusual extender unit butylmalonyl-CoA.</title>
        <authorList>
            <person name="Greule A."/>
            <person name="Intra B."/>
            <person name="Flemming S."/>
            <person name="Rommel M.G."/>
            <person name="Panbangred W."/>
            <person name="Bechthold A."/>
        </authorList>
    </citation>
    <scope>NUCLEOTIDE SEQUENCE [LARGE SCALE GENOMIC DNA]</scope>
    <source>
        <strain evidence="3 4">44EHW</strain>
    </source>
</reference>
<gene>
    <name evidence="3" type="ORF">BJP25_19835</name>
</gene>
<name>A0A1Q9LJZ1_9PSEU</name>
<dbReference type="SMART" id="SM00331">
    <property type="entry name" value="PP2C_SIG"/>
    <property type="match status" value="1"/>
</dbReference>
<organism evidence="3 4">
    <name type="scientific">Actinokineospora bangkokensis</name>
    <dbReference type="NCBI Taxonomy" id="1193682"/>
    <lineage>
        <taxon>Bacteria</taxon>
        <taxon>Bacillati</taxon>
        <taxon>Actinomycetota</taxon>
        <taxon>Actinomycetes</taxon>
        <taxon>Pseudonocardiales</taxon>
        <taxon>Pseudonocardiaceae</taxon>
        <taxon>Actinokineospora</taxon>
    </lineage>
</organism>
<dbReference type="InterPro" id="IPR035965">
    <property type="entry name" value="PAS-like_dom_sf"/>
</dbReference>
<keyword evidence="1" id="KW-0378">Hydrolase</keyword>